<feature type="compositionally biased region" description="Low complexity" evidence="1">
    <location>
        <begin position="449"/>
        <end position="458"/>
    </location>
</feature>
<sequence>MAMSGTPTYVENPTFWQNATAHCRSLGKEVSCPPYSVEKDVWINLFTTFTSWFQLFTCTREKQVENNVEKKFLIEDGNIASCQLACYEFKYFIIKNETCMCARKLSVGKRLKNAPNCQPGDYIVFQKDTKDVIGLPNPTEPCAYLYCNKNIKKDGLQVKNLTTTCDYSNNQRVAICGIPGTTHECLNYTQFQRNYGSDDIKTNEIQCEAYQIDCLHSSQASNCTVKSVNKKFIRQIGVTSTLVHNKNIIHVPVVACGYLNPSSDSGAIVGAVVGVLRRSKSDKTGNEQNGGEFSQVTPVTNTAYDLGIGSISNSSEYDYIKEQHHYKTNTGYEDLEDNKDYEYSDNSAYDHLHEKGERKINPSEQNNLYSHRIPGNDDSTYDIGNIESNSIDHSTYNTTNSDDYNKLDIRNNTTNNNETNGDYNKLDIRNNTTNNNETNDDNNKLDMRNNTTNNNETNGDYNKLDTRNNTTNNNETNDDNNKLDTRNNTTNTMK</sequence>
<dbReference type="EMBL" id="JARBDR010000793">
    <property type="protein sequence ID" value="KAJ8307342.1"/>
    <property type="molecule type" value="Genomic_DNA"/>
</dbReference>
<reference evidence="2 3" key="1">
    <citation type="submission" date="2022-12" db="EMBL/GenBank/DDBJ databases">
        <title>Chromosome-level genome of Tegillarca granosa.</title>
        <authorList>
            <person name="Kim J."/>
        </authorList>
    </citation>
    <scope>NUCLEOTIDE SEQUENCE [LARGE SCALE GENOMIC DNA]</scope>
    <source>
        <strain evidence="2">Teg-2019</strain>
        <tissue evidence="2">Adductor muscle</tissue>
    </source>
</reference>
<evidence type="ECO:0000256" key="1">
    <source>
        <dbReference type="SAM" id="MobiDB-lite"/>
    </source>
</evidence>
<gene>
    <name evidence="2" type="ORF">KUTeg_015426</name>
</gene>
<keyword evidence="3" id="KW-1185">Reference proteome</keyword>
<dbReference type="Proteomes" id="UP001217089">
    <property type="component" value="Unassembled WGS sequence"/>
</dbReference>
<protein>
    <recommendedName>
        <fullName evidence="4">C-type lectin domain-containing protein</fullName>
    </recommendedName>
</protein>
<evidence type="ECO:0000313" key="2">
    <source>
        <dbReference type="EMBL" id="KAJ8307342.1"/>
    </source>
</evidence>
<comment type="caution">
    <text evidence="2">The sequence shown here is derived from an EMBL/GenBank/DDBJ whole genome shotgun (WGS) entry which is preliminary data.</text>
</comment>
<name>A0ABQ9EQ17_TEGGR</name>
<feature type="region of interest" description="Disordered" evidence="1">
    <location>
        <begin position="357"/>
        <end position="494"/>
    </location>
</feature>
<evidence type="ECO:0000313" key="3">
    <source>
        <dbReference type="Proteomes" id="UP001217089"/>
    </source>
</evidence>
<accession>A0ABQ9EQ17</accession>
<organism evidence="2 3">
    <name type="scientific">Tegillarca granosa</name>
    <name type="common">Malaysian cockle</name>
    <name type="synonym">Anadara granosa</name>
    <dbReference type="NCBI Taxonomy" id="220873"/>
    <lineage>
        <taxon>Eukaryota</taxon>
        <taxon>Metazoa</taxon>
        <taxon>Spiralia</taxon>
        <taxon>Lophotrochozoa</taxon>
        <taxon>Mollusca</taxon>
        <taxon>Bivalvia</taxon>
        <taxon>Autobranchia</taxon>
        <taxon>Pteriomorphia</taxon>
        <taxon>Arcoida</taxon>
        <taxon>Arcoidea</taxon>
        <taxon>Arcidae</taxon>
        <taxon>Tegillarca</taxon>
    </lineage>
</organism>
<feature type="compositionally biased region" description="Low complexity" evidence="1">
    <location>
        <begin position="411"/>
        <end position="420"/>
    </location>
</feature>
<feature type="compositionally biased region" description="Polar residues" evidence="1">
    <location>
        <begin position="386"/>
        <end position="402"/>
    </location>
</feature>
<proteinExistence type="predicted"/>
<evidence type="ECO:0008006" key="4">
    <source>
        <dbReference type="Google" id="ProtNLM"/>
    </source>
</evidence>